<gene>
    <name evidence="2" type="ORF">GOODEAATRI_006461</name>
</gene>
<feature type="chain" id="PRO_5047064573" evidence="1">
    <location>
        <begin position="22"/>
        <end position="95"/>
    </location>
</feature>
<organism evidence="2 3">
    <name type="scientific">Goodea atripinnis</name>
    <dbReference type="NCBI Taxonomy" id="208336"/>
    <lineage>
        <taxon>Eukaryota</taxon>
        <taxon>Metazoa</taxon>
        <taxon>Chordata</taxon>
        <taxon>Craniata</taxon>
        <taxon>Vertebrata</taxon>
        <taxon>Euteleostomi</taxon>
        <taxon>Actinopterygii</taxon>
        <taxon>Neopterygii</taxon>
        <taxon>Teleostei</taxon>
        <taxon>Neoteleostei</taxon>
        <taxon>Acanthomorphata</taxon>
        <taxon>Ovalentaria</taxon>
        <taxon>Atherinomorphae</taxon>
        <taxon>Cyprinodontiformes</taxon>
        <taxon>Goodeidae</taxon>
        <taxon>Goodea</taxon>
    </lineage>
</organism>
<name>A0ABV0PVS4_9TELE</name>
<keyword evidence="1" id="KW-0732">Signal</keyword>
<accession>A0ABV0PVS4</accession>
<dbReference type="EMBL" id="JAHRIO010090269">
    <property type="protein sequence ID" value="MEQ2187609.1"/>
    <property type="molecule type" value="Genomic_DNA"/>
</dbReference>
<feature type="signal peptide" evidence="1">
    <location>
        <begin position="1"/>
        <end position="21"/>
    </location>
</feature>
<keyword evidence="3" id="KW-1185">Reference proteome</keyword>
<evidence type="ECO:0000256" key="1">
    <source>
        <dbReference type="SAM" id="SignalP"/>
    </source>
</evidence>
<protein>
    <submittedName>
        <fullName evidence="2">Uncharacterized protein</fullName>
    </submittedName>
</protein>
<evidence type="ECO:0000313" key="2">
    <source>
        <dbReference type="EMBL" id="MEQ2187609.1"/>
    </source>
</evidence>
<proteinExistence type="predicted"/>
<evidence type="ECO:0000313" key="3">
    <source>
        <dbReference type="Proteomes" id="UP001476798"/>
    </source>
</evidence>
<reference evidence="2 3" key="1">
    <citation type="submission" date="2021-06" db="EMBL/GenBank/DDBJ databases">
        <authorList>
            <person name="Palmer J.M."/>
        </authorList>
    </citation>
    <scope>NUCLEOTIDE SEQUENCE [LARGE SCALE GENOMIC DNA]</scope>
    <source>
        <strain evidence="2 3">GA_2019</strain>
        <tissue evidence="2">Muscle</tissue>
    </source>
</reference>
<comment type="caution">
    <text evidence="2">The sequence shown here is derived from an EMBL/GenBank/DDBJ whole genome shotgun (WGS) entry which is preliminary data.</text>
</comment>
<sequence>MGPSCVVQFALIFLLPILTMQKPQFIARNLEFPVLPIQHKQNPYGAHTHMVARKEPSLFWQQGHVDILKYPKTDAFHYFANDHILNRISNRNILN</sequence>
<dbReference type="Proteomes" id="UP001476798">
    <property type="component" value="Unassembled WGS sequence"/>
</dbReference>